<dbReference type="Proteomes" id="UP000629420">
    <property type="component" value="Chromosome"/>
</dbReference>
<organism evidence="8 9">
    <name type="scientific">Aequorivita iocasae</name>
    <dbReference type="NCBI Taxonomy" id="2803865"/>
    <lineage>
        <taxon>Bacteria</taxon>
        <taxon>Pseudomonadati</taxon>
        <taxon>Bacteroidota</taxon>
        <taxon>Flavobacteriia</taxon>
        <taxon>Flavobacteriales</taxon>
        <taxon>Flavobacteriaceae</taxon>
        <taxon>Aequorivita</taxon>
    </lineage>
</organism>
<evidence type="ECO:0000259" key="7">
    <source>
        <dbReference type="PROSITE" id="PS51900"/>
    </source>
</evidence>
<dbReference type="InterPro" id="IPR025269">
    <property type="entry name" value="SAM-like_dom"/>
</dbReference>
<dbReference type="InterPro" id="IPR013762">
    <property type="entry name" value="Integrase-like_cat_sf"/>
</dbReference>
<evidence type="ECO:0000256" key="4">
    <source>
        <dbReference type="ARBA" id="ARBA00023172"/>
    </source>
</evidence>
<comment type="similarity">
    <text evidence="1">Belongs to the 'phage' integrase family.</text>
</comment>
<evidence type="ECO:0000256" key="1">
    <source>
        <dbReference type="ARBA" id="ARBA00008857"/>
    </source>
</evidence>
<keyword evidence="4" id="KW-0233">DNA recombination</keyword>
<evidence type="ECO:0000313" key="9">
    <source>
        <dbReference type="Proteomes" id="UP000629420"/>
    </source>
</evidence>
<keyword evidence="9" id="KW-1185">Reference proteome</keyword>
<dbReference type="Pfam" id="PF00589">
    <property type="entry name" value="Phage_integrase"/>
    <property type="match status" value="1"/>
</dbReference>
<dbReference type="Pfam" id="PF17293">
    <property type="entry name" value="Arm-DNA-bind_5"/>
    <property type="match status" value="1"/>
</dbReference>
<dbReference type="InterPro" id="IPR010998">
    <property type="entry name" value="Integrase_recombinase_N"/>
</dbReference>
<dbReference type="InterPro" id="IPR002104">
    <property type="entry name" value="Integrase_catalytic"/>
</dbReference>
<feature type="domain" description="Tyr recombinase" evidence="6">
    <location>
        <begin position="210"/>
        <end position="402"/>
    </location>
</feature>
<gene>
    <name evidence="8" type="ORF">JK629_05790</name>
</gene>
<dbReference type="PROSITE" id="PS51900">
    <property type="entry name" value="CB"/>
    <property type="match status" value="1"/>
</dbReference>
<dbReference type="InterPro" id="IPR035386">
    <property type="entry name" value="Arm-DNA-bind_5"/>
</dbReference>
<keyword evidence="2" id="KW-0229">DNA integration</keyword>
<evidence type="ECO:0000259" key="6">
    <source>
        <dbReference type="PROSITE" id="PS51898"/>
    </source>
</evidence>
<name>A0ABX7DUT2_9FLAO</name>
<dbReference type="InterPro" id="IPR050090">
    <property type="entry name" value="Tyrosine_recombinase_XerCD"/>
</dbReference>
<accession>A0ABX7DUT2</accession>
<dbReference type="InterPro" id="IPR044068">
    <property type="entry name" value="CB"/>
</dbReference>
<protein>
    <submittedName>
        <fullName evidence="8">Site-specific integrase</fullName>
    </submittedName>
</protein>
<evidence type="ECO:0000256" key="2">
    <source>
        <dbReference type="ARBA" id="ARBA00022908"/>
    </source>
</evidence>
<dbReference type="PROSITE" id="PS51898">
    <property type="entry name" value="TYR_RECOMBINASE"/>
    <property type="match status" value="1"/>
</dbReference>
<dbReference type="SUPFAM" id="SSF56349">
    <property type="entry name" value="DNA breaking-rejoining enzymes"/>
    <property type="match status" value="1"/>
</dbReference>
<dbReference type="Gene3D" id="1.10.150.130">
    <property type="match status" value="1"/>
</dbReference>
<dbReference type="RefSeq" id="WP_202337664.1">
    <property type="nucleotide sequence ID" value="NZ_CP068439.1"/>
</dbReference>
<dbReference type="PANTHER" id="PTHR30349">
    <property type="entry name" value="PHAGE INTEGRASE-RELATED"/>
    <property type="match status" value="1"/>
</dbReference>
<dbReference type="Pfam" id="PF13102">
    <property type="entry name" value="Phage_int_SAM_5"/>
    <property type="match status" value="1"/>
</dbReference>
<dbReference type="PANTHER" id="PTHR30349:SF64">
    <property type="entry name" value="PROPHAGE INTEGRASE INTD-RELATED"/>
    <property type="match status" value="1"/>
</dbReference>
<keyword evidence="3 5" id="KW-0238">DNA-binding</keyword>
<evidence type="ECO:0000256" key="5">
    <source>
        <dbReference type="PROSITE-ProRule" id="PRU01248"/>
    </source>
</evidence>
<feature type="domain" description="Core-binding (CB)" evidence="7">
    <location>
        <begin position="103"/>
        <end position="186"/>
    </location>
</feature>
<evidence type="ECO:0000313" key="8">
    <source>
        <dbReference type="EMBL" id="QQX77774.1"/>
    </source>
</evidence>
<dbReference type="InterPro" id="IPR011010">
    <property type="entry name" value="DNA_brk_join_enz"/>
</dbReference>
<evidence type="ECO:0000256" key="3">
    <source>
        <dbReference type="ARBA" id="ARBA00023125"/>
    </source>
</evidence>
<reference evidence="8 9" key="1">
    <citation type="submission" date="2021-01" db="EMBL/GenBank/DDBJ databases">
        <title>Aequorivita sp. strain KX20305, a bacterium isolated from the sediment collected at a cold seep field in South China Sea.</title>
        <authorList>
            <person name="Zhang H."/>
            <person name="Li C."/>
        </authorList>
    </citation>
    <scope>NUCLEOTIDE SEQUENCE [LARGE SCALE GENOMIC DNA]</scope>
    <source>
        <strain evidence="8 9">KX20305</strain>
    </source>
</reference>
<sequence length="403" mass="47091">MSSNTKIVLRKKANKEGEFPLAIRITKNRRSNYHYVGHYINEKFWDIKNGRVKNTHPNALKLNNLLLSELSLANQTLIDLQSQKKDLSANQIKNEIYSSNANSNFFTLAEVYLDEMKHNNKLARLSSDKPRVKHVLEFSKSKQLTFQEIDESFLKKFILYLRKRPMSERSIANTLIVVRTIYNRAIKLGVVDRKLYPFGSGKIRIKFPETEKIGLSKNEIKSLESVENLTKNEIHARNVWLFSFYFAGIRAADILKIRWSDIYDKRLHYRMNKNSKLLSLKIPDKVLPILDYYKPGKLNENDFVFPELKKADLKNAKDVYAKTKTATKKFNKYLVEVAKKAKIKKKFTMHIARHSFGHISEDKIPIKMLQKLYRHSSITTTIQYQANFIHKDADEALESVINF</sequence>
<dbReference type="Gene3D" id="1.10.443.10">
    <property type="entry name" value="Intergrase catalytic core"/>
    <property type="match status" value="1"/>
</dbReference>
<proteinExistence type="inferred from homology"/>
<dbReference type="EMBL" id="CP068439">
    <property type="protein sequence ID" value="QQX77774.1"/>
    <property type="molecule type" value="Genomic_DNA"/>
</dbReference>